<dbReference type="AlphaFoldDB" id="A0A0W0STF2"/>
<dbReference type="PATRIC" id="fig|29422.6.peg.504"/>
<comment type="caution">
    <text evidence="1">The sequence shown here is derived from an EMBL/GenBank/DDBJ whole genome shotgun (WGS) entry which is preliminary data.</text>
</comment>
<dbReference type="EMBL" id="LNXV01000004">
    <property type="protein sequence ID" value="KTC86540.1"/>
    <property type="molecule type" value="Genomic_DNA"/>
</dbReference>
<evidence type="ECO:0000313" key="1">
    <source>
        <dbReference type="EMBL" id="KTC86540.1"/>
    </source>
</evidence>
<sequence length="108" mass="11821">MTYTINSKNNLSVVASGNIKHDSESSLVIPLAQNNSQIYNLIYSYTAGSLTISPALQFTHVPRDPGVELLYSAWTYSVALATKFVFNTNWSITGRVEYIDTTGGINIA</sequence>
<accession>A0A0W0STF2</accession>
<proteinExistence type="predicted"/>
<reference evidence="1 2" key="1">
    <citation type="submission" date="2015-11" db="EMBL/GenBank/DDBJ databases">
        <title>Genomic analysis of 38 Legionella species identifies large and diverse effector repertoires.</title>
        <authorList>
            <person name="Burstein D."/>
            <person name="Amaro F."/>
            <person name="Zusman T."/>
            <person name="Lifshitz Z."/>
            <person name="Cohen O."/>
            <person name="Gilbert J.A."/>
            <person name="Pupko T."/>
            <person name="Shuman H.A."/>
            <person name="Segal G."/>
        </authorList>
    </citation>
    <scope>NUCLEOTIDE SEQUENCE [LARGE SCALE GENOMIC DNA]</scope>
    <source>
        <strain evidence="1 2">ATCC 43878</strain>
    </source>
</reference>
<gene>
    <name evidence="1" type="ORF">Lbru_0481</name>
</gene>
<name>A0A0W0STF2_9GAMM</name>
<keyword evidence="2" id="KW-1185">Reference proteome</keyword>
<dbReference type="Pfam" id="PF07642">
    <property type="entry name" value="BBP2"/>
    <property type="match status" value="1"/>
</dbReference>
<evidence type="ECO:0000313" key="2">
    <source>
        <dbReference type="Proteomes" id="UP000054742"/>
    </source>
</evidence>
<dbReference type="InterPro" id="IPR011486">
    <property type="entry name" value="BBP2"/>
</dbReference>
<dbReference type="Proteomes" id="UP000054742">
    <property type="component" value="Unassembled WGS sequence"/>
</dbReference>
<protein>
    <submittedName>
        <fullName evidence="1">Uncharacterized protein</fullName>
    </submittedName>
</protein>
<organism evidence="1 2">
    <name type="scientific">Legionella brunensis</name>
    <dbReference type="NCBI Taxonomy" id="29422"/>
    <lineage>
        <taxon>Bacteria</taxon>
        <taxon>Pseudomonadati</taxon>
        <taxon>Pseudomonadota</taxon>
        <taxon>Gammaproteobacteria</taxon>
        <taxon>Legionellales</taxon>
        <taxon>Legionellaceae</taxon>
        <taxon>Legionella</taxon>
    </lineage>
</organism>
<dbReference type="STRING" id="29422.Lbru_0481"/>